<dbReference type="EMBL" id="BTRK01000001">
    <property type="protein sequence ID" value="GMR33026.1"/>
    <property type="molecule type" value="Genomic_DNA"/>
</dbReference>
<comment type="caution">
    <text evidence="2">The sequence shown here is derived from an EMBL/GenBank/DDBJ whole genome shotgun (WGS) entry which is preliminary data.</text>
</comment>
<proteinExistence type="predicted"/>
<keyword evidence="1" id="KW-0175">Coiled coil</keyword>
<evidence type="ECO:0000313" key="2">
    <source>
        <dbReference type="EMBL" id="GMR33026.1"/>
    </source>
</evidence>
<accession>A0AAN4Z5T1</accession>
<dbReference type="Gene3D" id="1.20.5.2280">
    <property type="match status" value="1"/>
</dbReference>
<sequence length="94" mass="10549">MIAALKSQIESLVESHADLLQKVNVLSSKKESSPENSQIEKKMTEIKKKVEEQEKNVASMKKGISALNSKCDRNDSKLEKLIEKQKDTEFSVNG</sequence>
<gene>
    <name evidence="2" type="ORF">PMAYCL1PPCAC_03221</name>
</gene>
<reference evidence="3" key="1">
    <citation type="submission" date="2022-10" db="EMBL/GenBank/DDBJ databases">
        <title>Genome assembly of Pristionchus species.</title>
        <authorList>
            <person name="Yoshida K."/>
            <person name="Sommer R.J."/>
        </authorList>
    </citation>
    <scope>NUCLEOTIDE SEQUENCE [LARGE SCALE GENOMIC DNA]</scope>
    <source>
        <strain evidence="3">RS5460</strain>
    </source>
</reference>
<name>A0AAN4Z5T1_9BILA</name>
<evidence type="ECO:0000313" key="3">
    <source>
        <dbReference type="Proteomes" id="UP001328107"/>
    </source>
</evidence>
<organism evidence="2 3">
    <name type="scientific">Pristionchus mayeri</name>
    <dbReference type="NCBI Taxonomy" id="1317129"/>
    <lineage>
        <taxon>Eukaryota</taxon>
        <taxon>Metazoa</taxon>
        <taxon>Ecdysozoa</taxon>
        <taxon>Nematoda</taxon>
        <taxon>Chromadorea</taxon>
        <taxon>Rhabditida</taxon>
        <taxon>Rhabditina</taxon>
        <taxon>Diplogasteromorpha</taxon>
        <taxon>Diplogasteroidea</taxon>
        <taxon>Neodiplogasteridae</taxon>
        <taxon>Pristionchus</taxon>
    </lineage>
</organism>
<dbReference type="AlphaFoldDB" id="A0AAN4Z5T1"/>
<evidence type="ECO:0000256" key="1">
    <source>
        <dbReference type="SAM" id="Coils"/>
    </source>
</evidence>
<dbReference type="Proteomes" id="UP001328107">
    <property type="component" value="Unassembled WGS sequence"/>
</dbReference>
<feature type="coiled-coil region" evidence="1">
    <location>
        <begin position="2"/>
        <end position="70"/>
    </location>
</feature>
<keyword evidence="3" id="KW-1185">Reference proteome</keyword>
<protein>
    <submittedName>
        <fullName evidence="2">Uncharacterized protein</fullName>
    </submittedName>
</protein>
<feature type="non-terminal residue" evidence="2">
    <location>
        <position position="94"/>
    </location>
</feature>